<keyword evidence="3" id="KW-1185">Reference proteome</keyword>
<dbReference type="CDD" id="cd21133">
    <property type="entry name" value="EVE"/>
    <property type="match status" value="1"/>
</dbReference>
<dbReference type="Gene3D" id="3.10.590.10">
    <property type="entry name" value="ph1033 like domains"/>
    <property type="match status" value="1"/>
</dbReference>
<dbReference type="InterPro" id="IPR002740">
    <property type="entry name" value="EVE_domain"/>
</dbReference>
<sequence>MAWWLVKSEPETWSWDDHVRVGTQAWDGVRNAQAAGYLKAMAVGDRAFFYHSVNEKRIVGLVEVTAPAYPDPTDPTGRWVVVDFTAIRPVARPVDLATIKAVPELAHLALVRQSRLSVGPVDDAAARLILSLAGEPA</sequence>
<dbReference type="OrthoDB" id="9791347at2"/>
<accession>A0A1H6GV54</accession>
<gene>
    <name evidence="2" type="ORF">SAMN04244559_00280</name>
</gene>
<dbReference type="SUPFAM" id="SSF88697">
    <property type="entry name" value="PUA domain-like"/>
    <property type="match status" value="1"/>
</dbReference>
<dbReference type="InterPro" id="IPR047197">
    <property type="entry name" value="THYN1-like_EVE"/>
</dbReference>
<dbReference type="PANTHER" id="PTHR14087:SF8">
    <property type="entry name" value="OS03G0676100 PROTEIN"/>
    <property type="match status" value="1"/>
</dbReference>
<organism evidence="2 3">
    <name type="scientific">Magnetospirillum fulvum</name>
    <name type="common">Rhodospirillum fulvum</name>
    <dbReference type="NCBI Taxonomy" id="1082"/>
    <lineage>
        <taxon>Bacteria</taxon>
        <taxon>Pseudomonadati</taxon>
        <taxon>Pseudomonadota</taxon>
        <taxon>Alphaproteobacteria</taxon>
        <taxon>Rhodospirillales</taxon>
        <taxon>Rhodospirillaceae</taxon>
        <taxon>Magnetospirillum</taxon>
    </lineage>
</organism>
<evidence type="ECO:0000259" key="1">
    <source>
        <dbReference type="Pfam" id="PF01878"/>
    </source>
</evidence>
<dbReference type="RefSeq" id="WP_074764767.1">
    <property type="nucleotide sequence ID" value="NZ_FNWO01000001.1"/>
</dbReference>
<evidence type="ECO:0000313" key="3">
    <source>
        <dbReference type="Proteomes" id="UP000182983"/>
    </source>
</evidence>
<dbReference type="Pfam" id="PF01878">
    <property type="entry name" value="EVE"/>
    <property type="match status" value="1"/>
</dbReference>
<evidence type="ECO:0000313" key="2">
    <source>
        <dbReference type="EMBL" id="SEH25715.1"/>
    </source>
</evidence>
<protein>
    <submittedName>
        <fullName evidence="2">Predicted RNA-binding protein, contains PUA-like domain</fullName>
    </submittedName>
</protein>
<proteinExistence type="predicted"/>
<dbReference type="InterPro" id="IPR052181">
    <property type="entry name" value="5hmC_binding"/>
</dbReference>
<name>A0A1H6GV54_MAGFU</name>
<dbReference type="EMBL" id="FNWO01000001">
    <property type="protein sequence ID" value="SEH25715.1"/>
    <property type="molecule type" value="Genomic_DNA"/>
</dbReference>
<reference evidence="3" key="1">
    <citation type="submission" date="2016-10" db="EMBL/GenBank/DDBJ databases">
        <authorList>
            <person name="Varghese N."/>
            <person name="Submissions S."/>
        </authorList>
    </citation>
    <scope>NUCLEOTIDE SEQUENCE [LARGE SCALE GENOMIC DNA]</scope>
    <source>
        <strain evidence="3">DSM 13234</strain>
    </source>
</reference>
<dbReference type="AlphaFoldDB" id="A0A1H6GV54"/>
<dbReference type="Proteomes" id="UP000182983">
    <property type="component" value="Unassembled WGS sequence"/>
</dbReference>
<dbReference type="PANTHER" id="PTHR14087">
    <property type="entry name" value="THYMOCYTE NUCLEAR PROTEIN 1"/>
    <property type="match status" value="1"/>
</dbReference>
<dbReference type="InterPro" id="IPR015947">
    <property type="entry name" value="PUA-like_sf"/>
</dbReference>
<feature type="domain" description="EVE" evidence="1">
    <location>
        <begin position="3"/>
        <end position="131"/>
    </location>
</feature>